<evidence type="ECO:0000313" key="2">
    <source>
        <dbReference type="Proteomes" id="UP000005950"/>
    </source>
</evidence>
<gene>
    <name evidence="1" type="ORF">HOLDEFILI_00666</name>
</gene>
<dbReference type="STRING" id="545696.HOLDEFILI_00666"/>
<comment type="caution">
    <text evidence="1">The sequence shown here is derived from an EMBL/GenBank/DDBJ whole genome shotgun (WGS) entry which is preliminary data.</text>
</comment>
<reference evidence="1 2" key="2">
    <citation type="submission" date="2009-02" db="EMBL/GenBank/DDBJ databases">
        <title>Draft genome sequence of Holdemania filiformis DSM 12042.</title>
        <authorList>
            <person name="Sudarsanam P."/>
            <person name="Ley R."/>
            <person name="Guruge J."/>
            <person name="Turnbaugh P.J."/>
            <person name="Mahowald M."/>
            <person name="Liep D."/>
            <person name="Gordon J."/>
        </authorList>
    </citation>
    <scope>NUCLEOTIDE SEQUENCE [LARGE SCALE GENOMIC DNA]</scope>
    <source>
        <strain evidence="1 2">DSM 12042</strain>
    </source>
</reference>
<protein>
    <submittedName>
        <fullName evidence="1">Uncharacterized protein</fullName>
    </submittedName>
</protein>
<dbReference type="Proteomes" id="UP000005950">
    <property type="component" value="Unassembled WGS sequence"/>
</dbReference>
<dbReference type="EMBL" id="ACCF01000046">
    <property type="protein sequence ID" value="EEF69115.1"/>
    <property type="molecule type" value="Genomic_DNA"/>
</dbReference>
<name>B9Y4D5_9FIRM</name>
<accession>B9Y4D5</accession>
<evidence type="ECO:0000313" key="1">
    <source>
        <dbReference type="EMBL" id="EEF69115.1"/>
    </source>
</evidence>
<proteinExistence type="predicted"/>
<dbReference type="AlphaFoldDB" id="B9Y4D5"/>
<reference evidence="1 2" key="1">
    <citation type="submission" date="2008-12" db="EMBL/GenBank/DDBJ databases">
        <authorList>
            <person name="Fulton L."/>
            <person name="Clifton S."/>
            <person name="Fulton B."/>
            <person name="Xu J."/>
            <person name="Minx P."/>
            <person name="Pepin K.H."/>
            <person name="Johnson M."/>
            <person name="Bhonagiri V."/>
            <person name="Nash W.E."/>
            <person name="Mardis E.R."/>
            <person name="Wilson R.K."/>
        </authorList>
    </citation>
    <scope>NUCLEOTIDE SEQUENCE [LARGE SCALE GENOMIC DNA]</scope>
    <source>
        <strain evidence="1 2">DSM 12042</strain>
    </source>
</reference>
<sequence>MQVPLPLPPEHGLSSEIVQIQIYSYLRRKETLPLFPFRFDLKLV</sequence>
<organism evidence="1 2">
    <name type="scientific">Holdemania filiformis DSM 12042</name>
    <dbReference type="NCBI Taxonomy" id="545696"/>
    <lineage>
        <taxon>Bacteria</taxon>
        <taxon>Bacillati</taxon>
        <taxon>Bacillota</taxon>
        <taxon>Erysipelotrichia</taxon>
        <taxon>Erysipelotrichales</taxon>
        <taxon>Erysipelotrichaceae</taxon>
        <taxon>Holdemania</taxon>
    </lineage>
</organism>
<dbReference type="HOGENOM" id="CLU_3217200_0_0_9"/>